<reference evidence="2" key="1">
    <citation type="submission" date="2020-09" db="EMBL/GenBank/DDBJ databases">
        <title>Nocardioides sp. strain MJB4 16S ribosomal RNA gene Genome sequencing and assembly.</title>
        <authorList>
            <person name="Kim I."/>
        </authorList>
    </citation>
    <scope>NUCLEOTIDE SEQUENCE</scope>
    <source>
        <strain evidence="2">MJB4</strain>
    </source>
</reference>
<dbReference type="GO" id="GO:0004497">
    <property type="term" value="F:monooxygenase activity"/>
    <property type="evidence" value="ECO:0007669"/>
    <property type="project" value="UniProtKB-KW"/>
</dbReference>
<evidence type="ECO:0000259" key="1">
    <source>
        <dbReference type="Pfam" id="PF03992"/>
    </source>
</evidence>
<accession>A0A927K6M4</accession>
<dbReference type="EMBL" id="JACYXZ010000002">
    <property type="protein sequence ID" value="MBD8869978.1"/>
    <property type="molecule type" value="Genomic_DNA"/>
</dbReference>
<comment type="caution">
    <text evidence="2">The sequence shown here is derived from an EMBL/GenBank/DDBJ whole genome shotgun (WGS) entry which is preliminary data.</text>
</comment>
<proteinExistence type="predicted"/>
<sequence length="106" mass="11620">MLVVSRFRVPEAEAEAFRARVTRAHALLAARPGWVEGHVGRNVDDPELWVLQTRWVNVGAYRRALSAYDVKVGAVPLLSSAVDEPSAYELVEPGTDLNVHGTRSLG</sequence>
<keyword evidence="3" id="KW-1185">Reference proteome</keyword>
<feature type="domain" description="ABM" evidence="1">
    <location>
        <begin position="2"/>
        <end position="66"/>
    </location>
</feature>
<dbReference type="InterPro" id="IPR011008">
    <property type="entry name" value="Dimeric_a/b-barrel"/>
</dbReference>
<dbReference type="AlphaFoldDB" id="A0A927K6M4"/>
<keyword evidence="2" id="KW-0503">Monooxygenase</keyword>
<name>A0A927K6M4_9ACTN</name>
<evidence type="ECO:0000313" key="2">
    <source>
        <dbReference type="EMBL" id="MBD8869978.1"/>
    </source>
</evidence>
<dbReference type="Gene3D" id="3.30.70.100">
    <property type="match status" value="1"/>
</dbReference>
<dbReference type="InterPro" id="IPR007138">
    <property type="entry name" value="ABM_dom"/>
</dbReference>
<gene>
    <name evidence="2" type="ORF">IE331_10130</name>
</gene>
<evidence type="ECO:0000313" key="3">
    <source>
        <dbReference type="Proteomes" id="UP000616839"/>
    </source>
</evidence>
<dbReference type="SUPFAM" id="SSF54909">
    <property type="entry name" value="Dimeric alpha+beta barrel"/>
    <property type="match status" value="1"/>
</dbReference>
<dbReference type="Pfam" id="PF03992">
    <property type="entry name" value="ABM"/>
    <property type="match status" value="1"/>
</dbReference>
<keyword evidence="2" id="KW-0560">Oxidoreductase</keyword>
<protein>
    <submittedName>
        <fullName evidence="2">Antibiotic biosynthesis monooxygenase</fullName>
    </submittedName>
</protein>
<dbReference type="RefSeq" id="WP_192143050.1">
    <property type="nucleotide sequence ID" value="NZ_JACYXZ010000002.1"/>
</dbReference>
<dbReference type="Proteomes" id="UP000616839">
    <property type="component" value="Unassembled WGS sequence"/>
</dbReference>
<organism evidence="2 3">
    <name type="scientific">Nocardioides donggukensis</name>
    <dbReference type="NCBI Taxonomy" id="2774019"/>
    <lineage>
        <taxon>Bacteria</taxon>
        <taxon>Bacillati</taxon>
        <taxon>Actinomycetota</taxon>
        <taxon>Actinomycetes</taxon>
        <taxon>Propionibacteriales</taxon>
        <taxon>Nocardioidaceae</taxon>
        <taxon>Nocardioides</taxon>
    </lineage>
</organism>